<evidence type="ECO:0000256" key="3">
    <source>
        <dbReference type="ARBA" id="ARBA00049026"/>
    </source>
</evidence>
<keyword evidence="7" id="KW-1185">Reference proteome</keyword>
<dbReference type="EC" id="1.4.4.2" evidence="4"/>
<dbReference type="InterPro" id="IPR023010">
    <property type="entry name" value="GcvPA"/>
</dbReference>
<dbReference type="SUPFAM" id="SSF53383">
    <property type="entry name" value="PLP-dependent transferases"/>
    <property type="match status" value="1"/>
</dbReference>
<dbReference type="RefSeq" id="WP_015712600.1">
    <property type="nucleotide sequence ID" value="NC_015577.1"/>
</dbReference>
<reference evidence="7" key="1">
    <citation type="submission" date="2009-12" db="EMBL/GenBank/DDBJ databases">
        <title>Complete sequence of Treponema azotonutricium strain ZAS-9.</title>
        <authorList>
            <person name="Tetu S.G."/>
            <person name="Matson E."/>
            <person name="Ren Q."/>
            <person name="Seshadri R."/>
            <person name="Elbourne L."/>
            <person name="Hassan K.A."/>
            <person name="Durkin A."/>
            <person name="Radune D."/>
            <person name="Mohamoud Y."/>
            <person name="Shay R."/>
            <person name="Jin S."/>
            <person name="Zhang X."/>
            <person name="Lucey K."/>
            <person name="Ballor N.R."/>
            <person name="Ottesen E."/>
            <person name="Rosenthal R."/>
            <person name="Allen A."/>
            <person name="Leadbetter J.R."/>
            <person name="Paulsen I.T."/>
        </authorList>
    </citation>
    <scope>NUCLEOTIDE SEQUENCE [LARGE SCALE GENOMIC DNA]</scope>
    <source>
        <strain evidence="7">ATCC BAA-888 / DSM 13862 / ZAS-9</strain>
    </source>
</reference>
<dbReference type="PIRSF" id="PIRSF006815">
    <property type="entry name" value="GcvPA"/>
    <property type="match status" value="1"/>
</dbReference>
<dbReference type="EMBL" id="CP001841">
    <property type="protein sequence ID" value="AEF83059.1"/>
    <property type="molecule type" value="Genomic_DNA"/>
</dbReference>
<dbReference type="InterPro" id="IPR015421">
    <property type="entry name" value="PyrdxlP-dep_Trfase_major"/>
</dbReference>
<sequence length="440" mass="47401">MGSYIPNTETDRSEMLAAMGRKSIDELFANIPENVRIKDLNIPKGMAELDVTRAIASLAGENKIFSVVFRGAGAYKHYIPAAVKRITANETFTTAYTPYQAEISQGILQSIFEYQTMICELTGMDAANASVYDGASAAAEAMNMCRDRGKNNIYVSGTAHPQVIETIRTYCFGYGIPVIMIPKNTDGKTDLTALKNLLADDKAAAGIYIQSPNFFGLVEDIPGASEIAHANGALLATGVNPISLGLLESPGALGADIALGEGQPLGMPLAWGGPYLGFIACKNSLMRKLPGRIVGETTDTKGERAFVLTLQAREQHIRREKASSNICSNEAHCALTAAVYLSVMGEEGFAEAARQCHSKAIYTAKQISAISGYSLVYDGEFFNEFVTQCPDTEKALKVLEKDGILGGYPLGKSQLLWCVTELNTKDEIDRMACILKEATL</sequence>
<evidence type="ECO:0000313" key="7">
    <source>
        <dbReference type="Proteomes" id="UP000009222"/>
    </source>
</evidence>
<evidence type="ECO:0000259" key="5">
    <source>
        <dbReference type="Pfam" id="PF02347"/>
    </source>
</evidence>
<dbReference type="InterPro" id="IPR049315">
    <property type="entry name" value="GDC-P_N"/>
</dbReference>
<dbReference type="InParanoid" id="F5YBS2"/>
<dbReference type="InterPro" id="IPR020581">
    <property type="entry name" value="GDC_P"/>
</dbReference>
<keyword evidence="2 4" id="KW-0560">Oxidoreductase</keyword>
<dbReference type="Proteomes" id="UP000009222">
    <property type="component" value="Chromosome"/>
</dbReference>
<dbReference type="GO" id="GO:0009116">
    <property type="term" value="P:nucleoside metabolic process"/>
    <property type="evidence" value="ECO:0007669"/>
    <property type="project" value="InterPro"/>
</dbReference>
<dbReference type="Pfam" id="PF02347">
    <property type="entry name" value="GDC-P"/>
    <property type="match status" value="1"/>
</dbReference>
<comment type="similarity">
    <text evidence="4">Belongs to the GcvP family. N-terminal subunit subfamily.</text>
</comment>
<dbReference type="GO" id="GO:0004375">
    <property type="term" value="F:glycine dehydrogenase (decarboxylating) activity"/>
    <property type="evidence" value="ECO:0007669"/>
    <property type="project" value="UniProtKB-EC"/>
</dbReference>
<dbReference type="STRING" id="545695.TREAZ_2947"/>
<comment type="catalytic activity">
    <reaction evidence="3 4">
        <text>N(6)-[(R)-lipoyl]-L-lysyl-[glycine-cleavage complex H protein] + glycine + H(+) = N(6)-[(R)-S(8)-aminomethyldihydrolipoyl]-L-lysyl-[glycine-cleavage complex H protein] + CO2</text>
        <dbReference type="Rhea" id="RHEA:24304"/>
        <dbReference type="Rhea" id="RHEA-COMP:10494"/>
        <dbReference type="Rhea" id="RHEA-COMP:10495"/>
        <dbReference type="ChEBI" id="CHEBI:15378"/>
        <dbReference type="ChEBI" id="CHEBI:16526"/>
        <dbReference type="ChEBI" id="CHEBI:57305"/>
        <dbReference type="ChEBI" id="CHEBI:83099"/>
        <dbReference type="ChEBI" id="CHEBI:83143"/>
        <dbReference type="EC" id="1.4.4.2"/>
    </reaction>
</comment>
<name>F5YBS2_LEAAZ</name>
<dbReference type="KEGG" id="taz:TREAZ_2947"/>
<proteinExistence type="inferred from homology"/>
<comment type="function">
    <text evidence="1 4">The glycine cleavage system catalyzes the degradation of glycine. The P protein binds the alpha-amino group of glycine through its pyridoxal phosphate cofactor; CO(2) is released and the remaining methylamine moiety is then transferred to the lipoamide cofactor of the H protein.</text>
</comment>
<dbReference type="GO" id="GO:0019464">
    <property type="term" value="P:glycine decarboxylation via glycine cleavage system"/>
    <property type="evidence" value="ECO:0007669"/>
    <property type="project" value="UniProtKB-UniRule"/>
</dbReference>
<dbReference type="NCBIfam" id="NF001696">
    <property type="entry name" value="PRK00451.1"/>
    <property type="match status" value="1"/>
</dbReference>
<accession>F5YBS2</accession>
<dbReference type="HOGENOM" id="CLU_004620_0_2_12"/>
<gene>
    <name evidence="4" type="primary">gcvPA</name>
    <name evidence="6" type="ordered locus">TREAZ_2947</name>
</gene>
<organism evidence="6 7">
    <name type="scientific">Leadbettera azotonutricia (strain ATCC BAA-888 / DSM 13862 / ZAS-9)</name>
    <name type="common">Treponema azotonutricium</name>
    <dbReference type="NCBI Taxonomy" id="545695"/>
    <lineage>
        <taxon>Bacteria</taxon>
        <taxon>Pseudomonadati</taxon>
        <taxon>Spirochaetota</taxon>
        <taxon>Spirochaetia</taxon>
        <taxon>Spirochaetales</taxon>
        <taxon>Breznakiellaceae</taxon>
        <taxon>Leadbettera</taxon>
    </lineage>
</organism>
<dbReference type="OrthoDB" id="9771867at2"/>
<comment type="subunit">
    <text evidence="4">The glycine cleavage system is composed of four proteins: P, T, L and H. In this organism, the P 'protein' is a heterodimer of two subunits.</text>
</comment>
<dbReference type="FunCoup" id="F5YBS2">
    <property type="interactions" value="68"/>
</dbReference>
<evidence type="ECO:0000256" key="4">
    <source>
        <dbReference type="HAMAP-Rule" id="MF_00712"/>
    </source>
</evidence>
<dbReference type="InterPro" id="IPR015424">
    <property type="entry name" value="PyrdxlP-dep_Trfase"/>
</dbReference>
<dbReference type="PANTHER" id="PTHR42806:SF1">
    <property type="entry name" value="GLYCINE DEHYDROGENASE (DECARBOXYLATING)"/>
    <property type="match status" value="1"/>
</dbReference>
<evidence type="ECO:0000256" key="2">
    <source>
        <dbReference type="ARBA" id="ARBA00023002"/>
    </source>
</evidence>
<dbReference type="eggNOG" id="COG0403">
    <property type="taxonomic scope" value="Bacteria"/>
</dbReference>
<dbReference type="Gene3D" id="3.40.640.10">
    <property type="entry name" value="Type I PLP-dependent aspartate aminotransferase-like (Major domain)"/>
    <property type="match status" value="1"/>
</dbReference>
<protein>
    <recommendedName>
        <fullName evidence="4">Probable glycine dehydrogenase (decarboxylating) subunit 1</fullName>
        <ecNumber evidence="4">1.4.4.2</ecNumber>
    </recommendedName>
    <alternativeName>
        <fullName evidence="4">Glycine cleavage system P-protein subunit 1</fullName>
    </alternativeName>
    <alternativeName>
        <fullName evidence="4">Glycine decarboxylase subunit 1</fullName>
    </alternativeName>
    <alternativeName>
        <fullName evidence="4">Glycine dehydrogenase (aminomethyl-transferring) subunit 1</fullName>
    </alternativeName>
</protein>
<dbReference type="Gene3D" id="3.90.1150.10">
    <property type="entry name" value="Aspartate Aminotransferase, domain 1"/>
    <property type="match status" value="1"/>
</dbReference>
<dbReference type="PANTHER" id="PTHR42806">
    <property type="entry name" value="GLYCINE CLEAVAGE SYSTEM P-PROTEIN"/>
    <property type="match status" value="1"/>
</dbReference>
<dbReference type="HAMAP" id="MF_00712">
    <property type="entry name" value="GcvPA"/>
    <property type="match status" value="1"/>
</dbReference>
<feature type="domain" description="Glycine cleavage system P-protein N-terminal" evidence="5">
    <location>
        <begin position="3"/>
        <end position="432"/>
    </location>
</feature>
<reference evidence="6 7" key="2">
    <citation type="journal article" date="2011" name="ISME J.">
        <title>RNA-seq reveals cooperative metabolic interactions between two termite-gut spirochete species in co-culture.</title>
        <authorList>
            <person name="Rosenthal A.Z."/>
            <person name="Matson E.G."/>
            <person name="Eldar A."/>
            <person name="Leadbetter J.R."/>
        </authorList>
    </citation>
    <scope>NUCLEOTIDE SEQUENCE [LARGE SCALE GENOMIC DNA]</scope>
    <source>
        <strain evidence="7">ATCC BAA-888 / DSM 13862 / ZAS-9</strain>
    </source>
</reference>
<dbReference type="CDD" id="cd00613">
    <property type="entry name" value="GDC-P"/>
    <property type="match status" value="1"/>
</dbReference>
<evidence type="ECO:0000256" key="1">
    <source>
        <dbReference type="ARBA" id="ARBA00003788"/>
    </source>
</evidence>
<dbReference type="InterPro" id="IPR015422">
    <property type="entry name" value="PyrdxlP-dep_Trfase_small"/>
</dbReference>
<dbReference type="AlphaFoldDB" id="F5YBS2"/>
<evidence type="ECO:0000313" key="6">
    <source>
        <dbReference type="EMBL" id="AEF83059.1"/>
    </source>
</evidence>